<dbReference type="InterPro" id="IPR055170">
    <property type="entry name" value="GFO_IDH_MocA-like_dom"/>
</dbReference>
<evidence type="ECO:0000259" key="3">
    <source>
        <dbReference type="Pfam" id="PF22725"/>
    </source>
</evidence>
<keyword evidence="1" id="KW-0560">Oxidoreductase</keyword>
<dbReference type="InterPro" id="IPR050463">
    <property type="entry name" value="Gfo/Idh/MocA_oxidrdct_glycsds"/>
</dbReference>
<dbReference type="RefSeq" id="WP_338238627.1">
    <property type="nucleotide sequence ID" value="NZ_BQKE01000003.1"/>
</dbReference>
<comment type="caution">
    <text evidence="4">The sequence shown here is derived from an EMBL/GenBank/DDBJ whole genome shotgun (WGS) entry which is preliminary data.</text>
</comment>
<dbReference type="SUPFAM" id="SSF51735">
    <property type="entry name" value="NAD(P)-binding Rossmann-fold domains"/>
    <property type="match status" value="1"/>
</dbReference>
<dbReference type="PANTHER" id="PTHR43818:SF11">
    <property type="entry name" value="BCDNA.GH03377"/>
    <property type="match status" value="1"/>
</dbReference>
<evidence type="ECO:0000313" key="5">
    <source>
        <dbReference type="Proteomes" id="UP001310022"/>
    </source>
</evidence>
<reference evidence="4 5" key="1">
    <citation type="submission" date="2021-12" db="EMBL/GenBank/DDBJ databases">
        <title>Genome sequencing of bacteria with rrn-lacking chromosome and rrn-plasmid.</title>
        <authorList>
            <person name="Anda M."/>
            <person name="Iwasaki W."/>
        </authorList>
    </citation>
    <scope>NUCLEOTIDE SEQUENCE [LARGE SCALE GENOMIC DNA]</scope>
    <source>
        <strain evidence="4 5">NBRC 15940</strain>
    </source>
</reference>
<dbReference type="Pfam" id="PF22725">
    <property type="entry name" value="GFO_IDH_MocA_C3"/>
    <property type="match status" value="1"/>
</dbReference>
<dbReference type="InterPro" id="IPR000683">
    <property type="entry name" value="Gfo/Idh/MocA-like_OxRdtase_N"/>
</dbReference>
<evidence type="ECO:0000256" key="1">
    <source>
        <dbReference type="ARBA" id="ARBA00023002"/>
    </source>
</evidence>
<dbReference type="EMBL" id="BQKE01000003">
    <property type="protein sequence ID" value="GJM63468.1"/>
    <property type="molecule type" value="Genomic_DNA"/>
</dbReference>
<dbReference type="GO" id="GO:0016491">
    <property type="term" value="F:oxidoreductase activity"/>
    <property type="evidence" value="ECO:0007669"/>
    <property type="project" value="UniProtKB-KW"/>
</dbReference>
<keyword evidence="5" id="KW-1185">Reference proteome</keyword>
<dbReference type="InterPro" id="IPR036291">
    <property type="entry name" value="NAD(P)-bd_dom_sf"/>
</dbReference>
<dbReference type="Gene3D" id="3.30.360.10">
    <property type="entry name" value="Dihydrodipicolinate Reductase, domain 2"/>
    <property type="match status" value="1"/>
</dbReference>
<organism evidence="4 5">
    <name type="scientific">Persicobacter diffluens</name>
    <dbReference type="NCBI Taxonomy" id="981"/>
    <lineage>
        <taxon>Bacteria</taxon>
        <taxon>Pseudomonadati</taxon>
        <taxon>Bacteroidota</taxon>
        <taxon>Cytophagia</taxon>
        <taxon>Cytophagales</taxon>
        <taxon>Persicobacteraceae</taxon>
        <taxon>Persicobacter</taxon>
    </lineage>
</organism>
<name>A0AAN4W2L1_9BACT</name>
<dbReference type="GO" id="GO:0000166">
    <property type="term" value="F:nucleotide binding"/>
    <property type="evidence" value="ECO:0007669"/>
    <property type="project" value="InterPro"/>
</dbReference>
<sequence>MMKATKWGIIGCGDVVEVKSGPAFSLVDGFELHAVMRRNAQLAQDFAKRHGVPQYYSDAQALINDPEVDAVYIATPPDAHQEYAIQVAKAGKICCIEKPMANDYQSCVAINQAFESRGLPLFVAYYRRSLERFQEVKKWISEGEIGTPRHVHWQLSQPASDFDIAQKYQWRTDERIAPGGYFDDLASHGIDFLCYLLGSIKEVNGLACNQQQLYKVPDAVVAHWQFESGVTGTGAWNFGSFSREDKVKIYGAKGVIECAIFEDRPFQLITQKGQKYTDIAYPKHIQYDHLKKIQETLATGVPHPSTGKSAAHTAWVMEAILRG</sequence>
<accession>A0AAN4W2L1</accession>
<feature type="domain" description="Gfo/Idh/MocA-like oxidoreductase N-terminal" evidence="2">
    <location>
        <begin position="6"/>
        <end position="125"/>
    </location>
</feature>
<proteinExistence type="predicted"/>
<gene>
    <name evidence="4" type="ORF">PEDI_40200</name>
</gene>
<dbReference type="PANTHER" id="PTHR43818">
    <property type="entry name" value="BCDNA.GH03377"/>
    <property type="match status" value="1"/>
</dbReference>
<feature type="domain" description="GFO/IDH/MocA-like oxidoreductase" evidence="3">
    <location>
        <begin position="133"/>
        <end position="257"/>
    </location>
</feature>
<dbReference type="Proteomes" id="UP001310022">
    <property type="component" value="Unassembled WGS sequence"/>
</dbReference>
<dbReference type="SUPFAM" id="SSF55347">
    <property type="entry name" value="Glyceraldehyde-3-phosphate dehydrogenase-like, C-terminal domain"/>
    <property type="match status" value="1"/>
</dbReference>
<dbReference type="Gene3D" id="3.40.50.720">
    <property type="entry name" value="NAD(P)-binding Rossmann-like Domain"/>
    <property type="match status" value="1"/>
</dbReference>
<dbReference type="AlphaFoldDB" id="A0AAN4W2L1"/>
<dbReference type="Pfam" id="PF01408">
    <property type="entry name" value="GFO_IDH_MocA"/>
    <property type="match status" value="1"/>
</dbReference>
<protein>
    <submittedName>
        <fullName evidence="4">Oxidoreductase</fullName>
    </submittedName>
</protein>
<evidence type="ECO:0000259" key="2">
    <source>
        <dbReference type="Pfam" id="PF01408"/>
    </source>
</evidence>
<evidence type="ECO:0000313" key="4">
    <source>
        <dbReference type="EMBL" id="GJM63468.1"/>
    </source>
</evidence>